<dbReference type="PANTHER" id="PTHR23150:SF19">
    <property type="entry name" value="FORMYLGLYCINE-GENERATING ENZYME"/>
    <property type="match status" value="1"/>
</dbReference>
<comment type="caution">
    <text evidence="3">The sequence shown here is derived from an EMBL/GenBank/DDBJ whole genome shotgun (WGS) entry which is preliminary data.</text>
</comment>
<dbReference type="Pfam" id="PF20720">
    <property type="entry name" value="nSTAND3"/>
    <property type="match status" value="1"/>
</dbReference>
<dbReference type="SUPFAM" id="SSF52540">
    <property type="entry name" value="P-loop containing nucleoside triphosphate hydrolases"/>
    <property type="match status" value="1"/>
</dbReference>
<organism evidence="3 4">
    <name type="scientific">Cylindrodendrum hubeiense</name>
    <dbReference type="NCBI Taxonomy" id="595255"/>
    <lineage>
        <taxon>Eukaryota</taxon>
        <taxon>Fungi</taxon>
        <taxon>Dikarya</taxon>
        <taxon>Ascomycota</taxon>
        <taxon>Pezizomycotina</taxon>
        <taxon>Sordariomycetes</taxon>
        <taxon>Hypocreomycetidae</taxon>
        <taxon>Hypocreales</taxon>
        <taxon>Nectriaceae</taxon>
        <taxon>Cylindrodendrum</taxon>
    </lineage>
</organism>
<feature type="domain" description="Sulfatase-modifying factor enzyme-like" evidence="1">
    <location>
        <begin position="450"/>
        <end position="687"/>
    </location>
</feature>
<dbReference type="InterPro" id="IPR016187">
    <property type="entry name" value="CTDL_fold"/>
</dbReference>
<dbReference type="InterPro" id="IPR049050">
    <property type="entry name" value="nSTAND3"/>
</dbReference>
<dbReference type="SUPFAM" id="SSF56436">
    <property type="entry name" value="C-type lectin-like"/>
    <property type="match status" value="1"/>
</dbReference>
<dbReference type="Gene3D" id="3.40.50.300">
    <property type="entry name" value="P-loop containing nucleotide triphosphate hydrolases"/>
    <property type="match status" value="1"/>
</dbReference>
<evidence type="ECO:0000313" key="3">
    <source>
        <dbReference type="EMBL" id="KAF7556544.1"/>
    </source>
</evidence>
<dbReference type="GO" id="GO:0120147">
    <property type="term" value="F:formylglycine-generating oxidase activity"/>
    <property type="evidence" value="ECO:0007669"/>
    <property type="project" value="TreeGrafter"/>
</dbReference>
<dbReference type="InterPro" id="IPR027417">
    <property type="entry name" value="P-loop_NTPase"/>
</dbReference>
<evidence type="ECO:0000259" key="2">
    <source>
        <dbReference type="Pfam" id="PF20720"/>
    </source>
</evidence>
<dbReference type="Pfam" id="PF03781">
    <property type="entry name" value="FGE-sulfatase"/>
    <property type="match status" value="1"/>
</dbReference>
<sequence>MDTIGSLKAAAVAFGDEPLFTFPDGQVVKLSRGYIPLLVNYTLEDKAAKGLRKFKAAERLQSPVFFTALELVRDHKVLLLSGGSGSGKTSFAKHLSFRLANEGSIGPHLILRNYDGDVYEESWQVNGILPAYFTINSPEALRAIIDDTLPRLVGLLESEKEKNERTLLIILDTVERAGTQGQALLTELLAIVVEFDNIKLLVLGDTIAVKDWNLPSHLARHDLLPLLENERRQAMSTLTQLPSSEVVIGTGKAASTPIYFALALQASHRGDQAEGLLDAWLAVVAPNGKDSSRLAATAFFHLGGKSQPNDEVESPISTKSKGLNLIPSNIIQQLLAARHLLTLPSKAAIELFHENALKAEPILRSLLVRLDSVGDSINLVEGLIHGPRISAQLGALLVSDFIEVSSKFKEQILDHMLAIIESTLPVTQREKAGRVLSRLGDPRDLMALANVPGGNFILGSENHVNSQPLRSISLDSYRIGIYPIVNRDFTVFVRETGRDWLSLDGFSPERQNAPATDLTWYDAMAYCEWLTYRWQASGKIAPDEHVRLPSEPEWERAARGGIIQNDAGLIYPWGTGWQSDSANCEETVFNRTCSVGLFSQGRSPYGCYDMAGNVWEWCTTLWGTDMATPSFSYPWSNDGREALDAHDSIRRVLRGGCFSSGSLKITTTYRGSLEPAGFWRGNGFRIVVASVSS</sequence>
<accession>A0A9P5HQC1</accession>
<keyword evidence="4" id="KW-1185">Reference proteome</keyword>
<dbReference type="AlphaFoldDB" id="A0A9P5HQC1"/>
<name>A0A9P5HQC1_9HYPO</name>
<dbReference type="InterPro" id="IPR042095">
    <property type="entry name" value="SUMF_sf"/>
</dbReference>
<gene>
    <name evidence="3" type="ORF">G7Z17_g1346</name>
</gene>
<evidence type="ECO:0000259" key="1">
    <source>
        <dbReference type="Pfam" id="PF03781"/>
    </source>
</evidence>
<dbReference type="OrthoDB" id="659at2759"/>
<dbReference type="PANTHER" id="PTHR23150">
    <property type="entry name" value="SULFATASE MODIFYING FACTOR 1, 2"/>
    <property type="match status" value="1"/>
</dbReference>
<dbReference type="InterPro" id="IPR005532">
    <property type="entry name" value="SUMF_dom"/>
</dbReference>
<dbReference type="InterPro" id="IPR051043">
    <property type="entry name" value="Sulfatase_Mod_Factor_Kinase"/>
</dbReference>
<dbReference type="EMBL" id="JAANBB010000011">
    <property type="protein sequence ID" value="KAF7556544.1"/>
    <property type="molecule type" value="Genomic_DNA"/>
</dbReference>
<feature type="domain" description="Novel STAND NTPase 3" evidence="2">
    <location>
        <begin position="63"/>
        <end position="119"/>
    </location>
</feature>
<dbReference type="Proteomes" id="UP000722485">
    <property type="component" value="Unassembled WGS sequence"/>
</dbReference>
<reference evidence="3" key="1">
    <citation type="submission" date="2020-03" db="EMBL/GenBank/DDBJ databases">
        <title>Draft Genome Sequence of Cylindrodendrum hubeiense.</title>
        <authorList>
            <person name="Buettner E."/>
            <person name="Kellner H."/>
        </authorList>
    </citation>
    <scope>NUCLEOTIDE SEQUENCE</scope>
    <source>
        <strain evidence="3">IHI 201604</strain>
    </source>
</reference>
<proteinExistence type="predicted"/>
<evidence type="ECO:0000313" key="4">
    <source>
        <dbReference type="Proteomes" id="UP000722485"/>
    </source>
</evidence>
<dbReference type="Gene3D" id="3.90.1580.10">
    <property type="entry name" value="paralog of FGE (formylglycine-generating enzyme)"/>
    <property type="match status" value="1"/>
</dbReference>
<protein>
    <submittedName>
        <fullName evidence="3">Uncharacterized protein</fullName>
    </submittedName>
</protein>